<evidence type="ECO:0000256" key="3">
    <source>
        <dbReference type="ARBA" id="ARBA00022475"/>
    </source>
</evidence>
<dbReference type="Proteomes" id="UP000019062">
    <property type="component" value="Unassembled WGS sequence"/>
</dbReference>
<keyword evidence="4 12" id="KW-0812">Transmembrane</keyword>
<evidence type="ECO:0000256" key="11">
    <source>
        <dbReference type="ARBA" id="ARBA00040752"/>
    </source>
</evidence>
<evidence type="ECO:0000256" key="12">
    <source>
        <dbReference type="SAM" id="Phobius"/>
    </source>
</evidence>
<feature type="domain" description="Cell envelope-related transcriptional attenuator" evidence="13">
    <location>
        <begin position="85"/>
        <end position="228"/>
    </location>
</feature>
<keyword evidence="9" id="KW-0804">Transcription</keyword>
<keyword evidence="5" id="KW-0735">Signal-anchor</keyword>
<protein>
    <recommendedName>
        <fullName evidence="11">Regulatory protein MsrR</fullName>
    </recommendedName>
</protein>
<comment type="subcellular location">
    <subcellularLocation>
        <location evidence="1">Cell membrane</location>
        <topology evidence="1">Single-pass type II membrane protein</topology>
    </subcellularLocation>
</comment>
<evidence type="ECO:0000256" key="9">
    <source>
        <dbReference type="ARBA" id="ARBA00023163"/>
    </source>
</evidence>
<accession>W4F0G7</accession>
<gene>
    <name evidence="14" type="ORF">C176_06222</name>
</gene>
<evidence type="ECO:0000256" key="4">
    <source>
        <dbReference type="ARBA" id="ARBA00022692"/>
    </source>
</evidence>
<reference evidence="14 15" key="1">
    <citation type="journal article" date="2014" name="BMC Genomics">
        <title>Genomic comparison of sporeforming bacilli isolated from milk.</title>
        <authorList>
            <person name="Moreno Switt A.I."/>
            <person name="Andrus A.D."/>
            <person name="Ranieri M.L."/>
            <person name="Orsi R.H."/>
            <person name="Ivy R."/>
            <person name="den Bakker H.C."/>
            <person name="Martin N.H."/>
            <person name="Wiedmann M."/>
            <person name="Boor K.J."/>
        </authorList>
    </citation>
    <scope>NUCLEOTIDE SEQUENCE [LARGE SCALE GENOMIC DNA]</scope>
    <source>
        <strain evidence="14 15">FSL R5-213</strain>
    </source>
</reference>
<evidence type="ECO:0000256" key="8">
    <source>
        <dbReference type="ARBA" id="ARBA00023136"/>
    </source>
</evidence>
<keyword evidence="6 12" id="KW-1133">Transmembrane helix</keyword>
<keyword evidence="3" id="KW-1003">Cell membrane</keyword>
<evidence type="ECO:0000256" key="6">
    <source>
        <dbReference type="ARBA" id="ARBA00022989"/>
    </source>
</evidence>
<dbReference type="EMBL" id="ASQA01000013">
    <property type="protein sequence ID" value="ETT86285.1"/>
    <property type="molecule type" value="Genomic_DNA"/>
</dbReference>
<dbReference type="Gene3D" id="3.40.630.190">
    <property type="entry name" value="LCP protein"/>
    <property type="match status" value="1"/>
</dbReference>
<sequence length="314" mass="35666">MQENQQTRVRKKRRKLRKGRVFFTFLLLLLVGVGVYAYTEYKAGLELAKGQEHIKEDFIGDEASSKNIDNILLLGVDSRGEAKSRTDSMILVSWNKDTNDIKMVSFMRDIYAEIPGYQSYKLNTAYYLDGVQLLKDTISNMFDVEINHYALIDFKSFESMVDILAPNGVEVNVDKDMSKNIGVKLKKGTHQLNGKELLGFARFRSDEKGDFGRVDRQQKALEALKKEVVSPGNYKNFPKLLGALQGYVQTDMTTKDELSFMTSIIKGGDLNIEKLTIPVEHGYSFANYPHAGSVIEIDRALNNKALEEFLDFEQ</sequence>
<comment type="similarity">
    <text evidence="2">Belongs to the LytR/CpsA/Psr (LCP) family.</text>
</comment>
<dbReference type="RefSeq" id="WP_038181443.1">
    <property type="nucleotide sequence ID" value="NZ_ASQA01000013.1"/>
</dbReference>
<evidence type="ECO:0000313" key="15">
    <source>
        <dbReference type="Proteomes" id="UP000019062"/>
    </source>
</evidence>
<dbReference type="PANTHER" id="PTHR33392:SF8">
    <property type="entry name" value="REGULATORY PROTEIN MSRR"/>
    <property type="match status" value="1"/>
</dbReference>
<feature type="transmembrane region" description="Helical" evidence="12">
    <location>
        <begin position="21"/>
        <end position="39"/>
    </location>
</feature>
<dbReference type="PATRIC" id="fig|1227360.4.peg.1262"/>
<dbReference type="PANTHER" id="PTHR33392">
    <property type="entry name" value="POLYISOPRENYL-TEICHOIC ACID--PEPTIDOGLYCAN TEICHOIC ACID TRANSFERASE TAGU"/>
    <property type="match status" value="1"/>
</dbReference>
<evidence type="ECO:0000256" key="5">
    <source>
        <dbReference type="ARBA" id="ARBA00022968"/>
    </source>
</evidence>
<dbReference type="InterPro" id="IPR004474">
    <property type="entry name" value="LytR_CpsA_psr"/>
</dbReference>
<dbReference type="AlphaFoldDB" id="W4F0G7"/>
<keyword evidence="7" id="KW-0805">Transcription regulation</keyword>
<dbReference type="GO" id="GO:0005886">
    <property type="term" value="C:plasma membrane"/>
    <property type="evidence" value="ECO:0007669"/>
    <property type="project" value="UniProtKB-SubCell"/>
</dbReference>
<evidence type="ECO:0000256" key="10">
    <source>
        <dbReference type="ARBA" id="ARBA00037178"/>
    </source>
</evidence>
<comment type="caution">
    <text evidence="14">The sequence shown here is derived from an EMBL/GenBank/DDBJ whole genome shotgun (WGS) entry which is preliminary data.</text>
</comment>
<keyword evidence="15" id="KW-1185">Reference proteome</keyword>
<evidence type="ECO:0000259" key="13">
    <source>
        <dbReference type="Pfam" id="PF03816"/>
    </source>
</evidence>
<name>W4F0G7_9BACL</name>
<dbReference type="InterPro" id="IPR050922">
    <property type="entry name" value="LytR/CpsA/Psr_CW_biosynth"/>
</dbReference>
<evidence type="ECO:0000256" key="1">
    <source>
        <dbReference type="ARBA" id="ARBA00004401"/>
    </source>
</evidence>
<evidence type="ECO:0000256" key="7">
    <source>
        <dbReference type="ARBA" id="ARBA00023015"/>
    </source>
</evidence>
<comment type="function">
    <text evidence="10">Involved in SarA attenuation. Affects resistance to oxacillin and teicoplanin, as well as the synthesis of virulence factors.</text>
</comment>
<dbReference type="NCBIfam" id="TIGR00350">
    <property type="entry name" value="lytR_cpsA_psr"/>
    <property type="match status" value="1"/>
</dbReference>
<evidence type="ECO:0000313" key="14">
    <source>
        <dbReference type="EMBL" id="ETT86285.1"/>
    </source>
</evidence>
<dbReference type="Pfam" id="PF03816">
    <property type="entry name" value="LytR_cpsA_psr"/>
    <property type="match status" value="1"/>
</dbReference>
<evidence type="ECO:0000256" key="2">
    <source>
        <dbReference type="ARBA" id="ARBA00006068"/>
    </source>
</evidence>
<dbReference type="eggNOG" id="COG1316">
    <property type="taxonomic scope" value="Bacteria"/>
</dbReference>
<proteinExistence type="inferred from homology"/>
<keyword evidence="8 12" id="KW-0472">Membrane</keyword>
<organism evidence="14 15">
    <name type="scientific">Viridibacillus arenosi FSL R5-213</name>
    <dbReference type="NCBI Taxonomy" id="1227360"/>
    <lineage>
        <taxon>Bacteria</taxon>
        <taxon>Bacillati</taxon>
        <taxon>Bacillota</taxon>
        <taxon>Bacilli</taxon>
        <taxon>Bacillales</taxon>
        <taxon>Caryophanaceae</taxon>
        <taxon>Viridibacillus</taxon>
    </lineage>
</organism>